<accession>A0ABU9GCV4</accession>
<dbReference type="Proteomes" id="UP001379949">
    <property type="component" value="Unassembled WGS sequence"/>
</dbReference>
<comment type="caution">
    <text evidence="2">The sequence shown here is derived from an EMBL/GenBank/DDBJ whole genome shotgun (WGS) entry which is preliminary data.</text>
</comment>
<evidence type="ECO:0000313" key="2">
    <source>
        <dbReference type="EMBL" id="MEL0614847.1"/>
    </source>
</evidence>
<sequence length="165" mass="18295">MSHKTKKAALESEANELNVDNNSPITASNDKAEDQIMTVVINDGKALGLSSKKNHHIFYQLAYDQNNSPFIRMTGNEGGGLHTKNWIDLLEVFSLLEEQEGKAIKSTLLTPVFKSGSANNCGFFAAVLRDPDIGLLSRSEKSVFVHRLSEQYAENKEKLLTLNKN</sequence>
<name>A0ABU9GCV4_9GAMM</name>
<evidence type="ECO:0000256" key="1">
    <source>
        <dbReference type="SAM" id="MobiDB-lite"/>
    </source>
</evidence>
<organism evidence="2 3">
    <name type="scientific">Marinomonas arenicola</name>
    <dbReference type="NCBI Taxonomy" id="569601"/>
    <lineage>
        <taxon>Bacteria</taxon>
        <taxon>Pseudomonadati</taxon>
        <taxon>Pseudomonadota</taxon>
        <taxon>Gammaproteobacteria</taxon>
        <taxon>Oceanospirillales</taxon>
        <taxon>Oceanospirillaceae</taxon>
        <taxon>Marinomonas</taxon>
    </lineage>
</organism>
<dbReference type="RefSeq" id="WP_341568110.1">
    <property type="nucleotide sequence ID" value="NZ_JBAKAR010000021.1"/>
</dbReference>
<evidence type="ECO:0000313" key="3">
    <source>
        <dbReference type="Proteomes" id="UP001379949"/>
    </source>
</evidence>
<protein>
    <submittedName>
        <fullName evidence="2">Uncharacterized protein</fullName>
    </submittedName>
</protein>
<reference evidence="2 3" key="1">
    <citation type="submission" date="2024-02" db="EMBL/GenBank/DDBJ databases">
        <title>Bacteria isolated from the canopy kelp, Nereocystis luetkeana.</title>
        <authorList>
            <person name="Pfister C.A."/>
            <person name="Younker I.T."/>
            <person name="Light S.H."/>
        </authorList>
    </citation>
    <scope>NUCLEOTIDE SEQUENCE [LARGE SCALE GENOMIC DNA]</scope>
    <source>
        <strain evidence="2 3">TI.4.07</strain>
    </source>
</reference>
<gene>
    <name evidence="2" type="ORF">V6242_16970</name>
</gene>
<feature type="compositionally biased region" description="Polar residues" evidence="1">
    <location>
        <begin position="18"/>
        <end position="28"/>
    </location>
</feature>
<dbReference type="EMBL" id="JBAKAR010000021">
    <property type="protein sequence ID" value="MEL0614847.1"/>
    <property type="molecule type" value="Genomic_DNA"/>
</dbReference>
<feature type="region of interest" description="Disordered" evidence="1">
    <location>
        <begin position="1"/>
        <end position="28"/>
    </location>
</feature>
<proteinExistence type="predicted"/>
<keyword evidence="3" id="KW-1185">Reference proteome</keyword>